<keyword evidence="2" id="KW-0808">Transferase</keyword>
<feature type="transmembrane region" description="Helical" evidence="11">
    <location>
        <begin position="41"/>
        <end position="64"/>
    </location>
</feature>
<evidence type="ECO:0000313" key="13">
    <source>
        <dbReference type="EMBL" id="KAF8391094.1"/>
    </source>
</evidence>
<evidence type="ECO:0000256" key="3">
    <source>
        <dbReference type="ARBA" id="ARBA00022692"/>
    </source>
</evidence>
<reference evidence="13 14" key="1">
    <citation type="submission" date="2020-04" db="EMBL/GenBank/DDBJ databases">
        <title>Plant Genome Project.</title>
        <authorList>
            <person name="Zhang R.-G."/>
        </authorList>
    </citation>
    <scope>NUCLEOTIDE SEQUENCE [LARGE SCALE GENOMIC DNA]</scope>
    <source>
        <strain evidence="13">YNK0</strain>
        <tissue evidence="13">Leaf</tissue>
    </source>
</reference>
<dbReference type="EMBL" id="JABCRI010000017">
    <property type="protein sequence ID" value="KAF8391094.1"/>
    <property type="molecule type" value="Genomic_DNA"/>
</dbReference>
<organism evidence="13 14">
    <name type="scientific">Tetracentron sinense</name>
    <name type="common">Spur-leaf</name>
    <dbReference type="NCBI Taxonomy" id="13715"/>
    <lineage>
        <taxon>Eukaryota</taxon>
        <taxon>Viridiplantae</taxon>
        <taxon>Streptophyta</taxon>
        <taxon>Embryophyta</taxon>
        <taxon>Tracheophyta</taxon>
        <taxon>Spermatophyta</taxon>
        <taxon>Magnoliopsida</taxon>
        <taxon>Trochodendrales</taxon>
        <taxon>Trochodendraceae</taxon>
        <taxon>Tetracentron</taxon>
    </lineage>
</organism>
<comment type="similarity">
    <text evidence="8">Belongs to the RING-type zinc finger family. ATL subfamily.</text>
</comment>
<evidence type="ECO:0000256" key="9">
    <source>
        <dbReference type="PROSITE-ProRule" id="PRU00175"/>
    </source>
</evidence>
<feature type="compositionally biased region" description="Polar residues" evidence="10">
    <location>
        <begin position="1"/>
        <end position="13"/>
    </location>
</feature>
<dbReference type="Pfam" id="PF13639">
    <property type="entry name" value="zf-RING_2"/>
    <property type="match status" value="1"/>
</dbReference>
<keyword evidence="5" id="KW-0862">Zinc</keyword>
<evidence type="ECO:0000256" key="4">
    <source>
        <dbReference type="ARBA" id="ARBA00022723"/>
    </source>
</evidence>
<keyword evidence="6 11" id="KW-1133">Transmembrane helix</keyword>
<dbReference type="InterPro" id="IPR001841">
    <property type="entry name" value="Znf_RING"/>
</dbReference>
<evidence type="ECO:0000259" key="12">
    <source>
        <dbReference type="PROSITE" id="PS50089"/>
    </source>
</evidence>
<dbReference type="GO" id="GO:0008270">
    <property type="term" value="F:zinc ion binding"/>
    <property type="evidence" value="ECO:0007669"/>
    <property type="project" value="UniProtKB-KW"/>
</dbReference>
<dbReference type="GO" id="GO:0016567">
    <property type="term" value="P:protein ubiquitination"/>
    <property type="evidence" value="ECO:0007669"/>
    <property type="project" value="UniProtKB-UniPathway"/>
</dbReference>
<evidence type="ECO:0000313" key="14">
    <source>
        <dbReference type="Proteomes" id="UP000655225"/>
    </source>
</evidence>
<dbReference type="InterPro" id="IPR013083">
    <property type="entry name" value="Znf_RING/FYVE/PHD"/>
</dbReference>
<evidence type="ECO:0000256" key="5">
    <source>
        <dbReference type="ARBA" id="ARBA00022833"/>
    </source>
</evidence>
<dbReference type="PANTHER" id="PTHR46905">
    <property type="entry name" value="RING-H2 FINGER PROTEIN ATL78"/>
    <property type="match status" value="1"/>
</dbReference>
<evidence type="ECO:0000256" key="6">
    <source>
        <dbReference type="ARBA" id="ARBA00022989"/>
    </source>
</evidence>
<dbReference type="CDD" id="cd16461">
    <property type="entry name" value="RING-H2_EL5-like"/>
    <property type="match status" value="1"/>
</dbReference>
<keyword evidence="3 11" id="KW-0812">Transmembrane</keyword>
<proteinExistence type="inferred from homology"/>
<keyword evidence="9" id="KW-0863">Zinc-finger</keyword>
<dbReference type="OMA" id="TPTCNSH"/>
<accession>A0A834YL74</accession>
<dbReference type="OrthoDB" id="8062037at2759"/>
<sequence length="191" mass="21130">MLENCNQMRTSSDMGMHLSPPTPDPNGGPWRPFSSSKDFDAHIATILIILACALVCALALNAVIRYFLSHSRRRPETSENEPRKSTYPDATMVVAPPTLVFSAGMKLAGVEAECAICLSEFLIGELIRVLPRCKHGFHVQCIEKWLYSHASCPTCRISCLTTSPEINVDSLDVDVESQEEVPQRGSQQPRE</sequence>
<evidence type="ECO:0000256" key="2">
    <source>
        <dbReference type="ARBA" id="ARBA00022679"/>
    </source>
</evidence>
<keyword evidence="7 11" id="KW-0472">Membrane</keyword>
<evidence type="ECO:0000256" key="7">
    <source>
        <dbReference type="ARBA" id="ARBA00023136"/>
    </source>
</evidence>
<dbReference type="SUPFAM" id="SSF57850">
    <property type="entry name" value="RING/U-box"/>
    <property type="match status" value="1"/>
</dbReference>
<protein>
    <recommendedName>
        <fullName evidence="12">RING-type domain-containing protein</fullName>
    </recommendedName>
</protein>
<dbReference type="Gene3D" id="3.30.40.10">
    <property type="entry name" value="Zinc/RING finger domain, C3HC4 (zinc finger)"/>
    <property type="match status" value="1"/>
</dbReference>
<dbReference type="UniPathway" id="UPA00143"/>
<dbReference type="AlphaFoldDB" id="A0A834YL74"/>
<keyword evidence="4" id="KW-0479">Metal-binding</keyword>
<dbReference type="SMART" id="SM01197">
    <property type="entry name" value="FANCL_C"/>
    <property type="match status" value="1"/>
</dbReference>
<dbReference type="GO" id="GO:0016740">
    <property type="term" value="F:transferase activity"/>
    <property type="evidence" value="ECO:0007669"/>
    <property type="project" value="UniProtKB-KW"/>
</dbReference>
<evidence type="ECO:0000256" key="8">
    <source>
        <dbReference type="ARBA" id="ARBA00024209"/>
    </source>
</evidence>
<gene>
    <name evidence="13" type="ORF">HHK36_023394</name>
</gene>
<feature type="domain" description="RING-type" evidence="12">
    <location>
        <begin position="114"/>
        <end position="156"/>
    </location>
</feature>
<dbReference type="InterPro" id="IPR044602">
    <property type="entry name" value="ATL10/ATL72-79-like"/>
</dbReference>
<comment type="caution">
    <text evidence="13">The sequence shown here is derived from an EMBL/GenBank/DDBJ whole genome shotgun (WGS) entry which is preliminary data.</text>
</comment>
<evidence type="ECO:0000256" key="11">
    <source>
        <dbReference type="SAM" id="Phobius"/>
    </source>
</evidence>
<dbReference type="PANTHER" id="PTHR46905:SF1">
    <property type="entry name" value="RING-TYPE E3 UBIQUITIN TRANSFERASE"/>
    <property type="match status" value="1"/>
</dbReference>
<evidence type="ECO:0000256" key="1">
    <source>
        <dbReference type="ARBA" id="ARBA00004167"/>
    </source>
</evidence>
<name>A0A834YL74_TETSI</name>
<dbReference type="PROSITE" id="PS50089">
    <property type="entry name" value="ZF_RING_2"/>
    <property type="match status" value="1"/>
</dbReference>
<feature type="region of interest" description="Disordered" evidence="10">
    <location>
        <begin position="1"/>
        <end position="31"/>
    </location>
</feature>
<keyword evidence="14" id="KW-1185">Reference proteome</keyword>
<dbReference type="SMART" id="SM00184">
    <property type="entry name" value="RING"/>
    <property type="match status" value="1"/>
</dbReference>
<evidence type="ECO:0000256" key="10">
    <source>
        <dbReference type="SAM" id="MobiDB-lite"/>
    </source>
</evidence>
<dbReference type="GO" id="GO:0016020">
    <property type="term" value="C:membrane"/>
    <property type="evidence" value="ECO:0007669"/>
    <property type="project" value="UniProtKB-SubCell"/>
</dbReference>
<dbReference type="Proteomes" id="UP000655225">
    <property type="component" value="Unassembled WGS sequence"/>
</dbReference>
<comment type="subcellular location">
    <subcellularLocation>
        <location evidence="1">Membrane</location>
        <topology evidence="1">Single-pass membrane protein</topology>
    </subcellularLocation>
</comment>